<comment type="caution">
    <text evidence="3">The sequence shown here is derived from an EMBL/GenBank/DDBJ whole genome shotgun (WGS) entry which is preliminary data.</text>
</comment>
<evidence type="ECO:0000259" key="2">
    <source>
        <dbReference type="Pfam" id="PF04069"/>
    </source>
</evidence>
<dbReference type="Gene3D" id="3.40.190.120">
    <property type="entry name" value="Osmoprotection protein (prox), domain 2"/>
    <property type="match status" value="1"/>
</dbReference>
<organism evidence="3 4">
    <name type="scientific">Pseudohaliea rubra DSM 19751</name>
    <dbReference type="NCBI Taxonomy" id="1265313"/>
    <lineage>
        <taxon>Bacteria</taxon>
        <taxon>Pseudomonadati</taxon>
        <taxon>Pseudomonadota</taxon>
        <taxon>Gammaproteobacteria</taxon>
        <taxon>Cellvibrionales</taxon>
        <taxon>Halieaceae</taxon>
        <taxon>Pseudohaliea</taxon>
    </lineage>
</organism>
<dbReference type="Gene3D" id="3.40.190.10">
    <property type="entry name" value="Periplasmic binding protein-like II"/>
    <property type="match status" value="1"/>
</dbReference>
<dbReference type="AlphaFoldDB" id="A0A095XU47"/>
<keyword evidence="1" id="KW-0472">Membrane</keyword>
<dbReference type="HOGENOM" id="CLU_427456_0_0_6"/>
<evidence type="ECO:0000313" key="3">
    <source>
        <dbReference type="EMBL" id="KGE03191.1"/>
    </source>
</evidence>
<dbReference type="GO" id="GO:0043190">
    <property type="term" value="C:ATP-binding cassette (ABC) transporter complex"/>
    <property type="evidence" value="ECO:0007669"/>
    <property type="project" value="InterPro"/>
</dbReference>
<dbReference type="InterPro" id="IPR007210">
    <property type="entry name" value="ABC_Gly_betaine_transp_sub-bd"/>
</dbReference>
<gene>
    <name evidence="3" type="ORF">HRUBRA_02231</name>
</gene>
<dbReference type="SUPFAM" id="SSF53850">
    <property type="entry name" value="Periplasmic binding protein-like II"/>
    <property type="match status" value="2"/>
</dbReference>
<dbReference type="Pfam" id="PF04069">
    <property type="entry name" value="OpuAC"/>
    <property type="match status" value="1"/>
</dbReference>
<dbReference type="GO" id="GO:0022857">
    <property type="term" value="F:transmembrane transporter activity"/>
    <property type="evidence" value="ECO:0007669"/>
    <property type="project" value="InterPro"/>
</dbReference>
<dbReference type="RefSeq" id="WP_035517019.1">
    <property type="nucleotide sequence ID" value="NZ_KN234773.1"/>
</dbReference>
<keyword evidence="1" id="KW-0812">Transmembrane</keyword>
<sequence>MVKLRILGRSLGLGLLLSSCGGDPLPLKVGGKQSPEEQVVAELVAGLAEASGIPVQRRIGLGGSRLSLEALKRGEIDIYPEQTGTGLALLGLAETSSTDEAPPMALLRERYAPLGLAWSAPLGFESRPGLAMLHERARALAIDTYTDLANPANRVAIAVDQAFRARPVDGLNPLRRRYGMAFEEVVEIPTRDGSKSYDYLLDGRVDVALVHSSDAQVDVFDLKVLEDDLGFFPRYDAALLYRQAALERFPALGPMLERLDGAISNESMQALSRRVSVRGEDPGAVARSELIRLGLIEGEDRRRDRQALSLAVSLSANADGEAGTVLRQLRRSFPASNVNLVRSADPLGAVLEGNVRLALVSAPAFFAPGSVDPATGLPPLRGGLEAVALIGTSFLHAFSLDASITRVTDARSIATGSAGSSGFRAAQTLIDGLQLDAELVPVEGDTPAALAAALIRSGADLALLMQPVGNSTALTLLQRGLPLLPVENWGQRNNRIVFPYLQPAQLSADHYGRFVARGNGIKGELPGLPKPINTLATQLVLAGPATVGEMRLSTQGPGSSFVPRALPLTDQAVERINAATGQVEEIYPVLPQAPALAPRLPQPPASLNASPAASLLALSAVLLLGWLAFLLLRPLREPMA</sequence>
<name>A0A095XU47_9GAMM</name>
<dbReference type="Proteomes" id="UP000029640">
    <property type="component" value="Unassembled WGS sequence"/>
</dbReference>
<accession>A0A095XU47</accession>
<dbReference type="STRING" id="1265313.HRUBRA_02231"/>
<evidence type="ECO:0000256" key="1">
    <source>
        <dbReference type="SAM" id="Phobius"/>
    </source>
</evidence>
<dbReference type="EMBL" id="AUVB01000063">
    <property type="protein sequence ID" value="KGE03191.1"/>
    <property type="molecule type" value="Genomic_DNA"/>
</dbReference>
<feature type="domain" description="ABC-type glycine betaine transport system substrate-binding" evidence="2">
    <location>
        <begin position="26"/>
        <end position="287"/>
    </location>
</feature>
<reference evidence="3 4" key="1">
    <citation type="journal article" date="2014" name="Genome Announc.">
        <title>Genome Sequence of Gammaproteobacterial Pseudohaliea rubra Type Strain DSM 19751, Isolated from Coastal Seawater of the Mediterranean Sea.</title>
        <authorList>
            <person name="Spring S."/>
            <person name="Fiebig A."/>
            <person name="Riedel T."/>
            <person name="Goker M."/>
            <person name="Klenk H.P."/>
        </authorList>
    </citation>
    <scope>NUCLEOTIDE SEQUENCE [LARGE SCALE GENOMIC DNA]</scope>
    <source>
        <strain evidence="3 4">DSM 19751</strain>
    </source>
</reference>
<proteinExistence type="predicted"/>
<evidence type="ECO:0000313" key="4">
    <source>
        <dbReference type="Proteomes" id="UP000029640"/>
    </source>
</evidence>
<keyword evidence="1" id="KW-1133">Transmembrane helix</keyword>
<protein>
    <recommendedName>
        <fullName evidence="2">ABC-type glycine betaine transport system substrate-binding domain-containing protein</fullName>
    </recommendedName>
</protein>
<keyword evidence="4" id="KW-1185">Reference proteome</keyword>
<dbReference type="OrthoDB" id="9781705at2"/>
<dbReference type="PROSITE" id="PS51257">
    <property type="entry name" value="PROKAR_LIPOPROTEIN"/>
    <property type="match status" value="1"/>
</dbReference>
<feature type="transmembrane region" description="Helical" evidence="1">
    <location>
        <begin position="612"/>
        <end position="632"/>
    </location>
</feature>
<dbReference type="eggNOG" id="COG1732">
    <property type="taxonomic scope" value="Bacteria"/>
</dbReference>